<gene>
    <name evidence="2" type="ORF">FC65_GL000851</name>
</gene>
<evidence type="ECO:0000256" key="1">
    <source>
        <dbReference type="SAM" id="MobiDB-lite"/>
    </source>
</evidence>
<organism evidence="2 3">
    <name type="scientific">Ligilactobacillus acidipiscis DSM 15836</name>
    <dbReference type="NCBI Taxonomy" id="1423716"/>
    <lineage>
        <taxon>Bacteria</taxon>
        <taxon>Bacillati</taxon>
        <taxon>Bacillota</taxon>
        <taxon>Bacilli</taxon>
        <taxon>Lactobacillales</taxon>
        <taxon>Lactobacillaceae</taxon>
        <taxon>Ligilactobacillus</taxon>
    </lineage>
</organism>
<keyword evidence="3" id="KW-1185">Reference proteome</keyword>
<feature type="region of interest" description="Disordered" evidence="1">
    <location>
        <begin position="139"/>
        <end position="185"/>
    </location>
</feature>
<evidence type="ECO:0000313" key="2">
    <source>
        <dbReference type="EMBL" id="KRM31941.1"/>
    </source>
</evidence>
<sequence length="185" mass="21316">MVKFTQAQKDEFDKLYMRKAELSSFDAITEIRKHEAQYPVLYFYLFGAEDNCANQDNFALVWLDASQITVEIETYYLIVFAGMYVSLDPDNKVCFTEKYDFTIAYQKKFTQNEIDDMQNRPEFSGRISLDACKVTVEQDDKDNPLIIDNPPETDTDDSGDDSEDVDSDDDPKVDKAVADESELKE</sequence>
<evidence type="ECO:0000313" key="3">
    <source>
        <dbReference type="Proteomes" id="UP000051217"/>
    </source>
</evidence>
<dbReference type="EMBL" id="AZFI01000002">
    <property type="protein sequence ID" value="KRM31941.1"/>
    <property type="molecule type" value="Genomic_DNA"/>
</dbReference>
<feature type="compositionally biased region" description="Acidic residues" evidence="1">
    <location>
        <begin position="151"/>
        <end position="169"/>
    </location>
</feature>
<accession>A0ABR5PNU5</accession>
<proteinExistence type="predicted"/>
<dbReference type="Proteomes" id="UP000051217">
    <property type="component" value="Unassembled WGS sequence"/>
</dbReference>
<dbReference type="RefSeq" id="WP_056971091.1">
    <property type="nucleotide sequence ID" value="NZ_AZFI01000002.1"/>
</dbReference>
<reference evidence="2 3" key="1">
    <citation type="journal article" date="2015" name="Genome Announc.">
        <title>Expanding the biotechnology potential of lactobacilli through comparative genomics of 213 strains and associated genera.</title>
        <authorList>
            <person name="Sun Z."/>
            <person name="Harris H.M."/>
            <person name="McCann A."/>
            <person name="Guo C."/>
            <person name="Argimon S."/>
            <person name="Zhang W."/>
            <person name="Yang X."/>
            <person name="Jeffery I.B."/>
            <person name="Cooney J.C."/>
            <person name="Kagawa T.F."/>
            <person name="Liu W."/>
            <person name="Song Y."/>
            <person name="Salvetti E."/>
            <person name="Wrobel A."/>
            <person name="Rasinkangas P."/>
            <person name="Parkhill J."/>
            <person name="Rea M.C."/>
            <person name="O'Sullivan O."/>
            <person name="Ritari J."/>
            <person name="Douillard F.P."/>
            <person name="Paul Ross R."/>
            <person name="Yang R."/>
            <person name="Briner A.E."/>
            <person name="Felis G.E."/>
            <person name="de Vos W.M."/>
            <person name="Barrangou R."/>
            <person name="Klaenhammer T.R."/>
            <person name="Caufield P.W."/>
            <person name="Cui Y."/>
            <person name="Zhang H."/>
            <person name="O'Toole P.W."/>
        </authorList>
    </citation>
    <scope>NUCLEOTIDE SEQUENCE [LARGE SCALE GENOMIC DNA]</scope>
    <source>
        <strain evidence="2 3">DSM 15836</strain>
    </source>
</reference>
<name>A0ABR5PNU5_9LACO</name>
<protein>
    <submittedName>
        <fullName evidence="2">Uncharacterized protein</fullName>
    </submittedName>
</protein>
<comment type="caution">
    <text evidence="2">The sequence shown here is derived from an EMBL/GenBank/DDBJ whole genome shotgun (WGS) entry which is preliminary data.</text>
</comment>
<feature type="compositionally biased region" description="Basic and acidic residues" evidence="1">
    <location>
        <begin position="170"/>
        <end position="185"/>
    </location>
</feature>